<feature type="transmembrane region" description="Helical" evidence="8">
    <location>
        <begin position="456"/>
        <end position="478"/>
    </location>
</feature>
<dbReference type="SUPFAM" id="SSF103473">
    <property type="entry name" value="MFS general substrate transporter"/>
    <property type="match status" value="1"/>
</dbReference>
<dbReference type="FunFam" id="1.20.1250.20:FF:000286">
    <property type="entry name" value="MFS efflux transporter"/>
    <property type="match status" value="1"/>
</dbReference>
<dbReference type="PANTHER" id="PTHR23514">
    <property type="entry name" value="BYPASS OF STOP CODON PROTEIN 6"/>
    <property type="match status" value="1"/>
</dbReference>
<evidence type="ECO:0000256" key="4">
    <source>
        <dbReference type="ARBA" id="ARBA00022692"/>
    </source>
</evidence>
<feature type="transmembrane region" description="Helical" evidence="8">
    <location>
        <begin position="126"/>
        <end position="143"/>
    </location>
</feature>
<feature type="region of interest" description="Disordered" evidence="7">
    <location>
        <begin position="70"/>
        <end position="89"/>
    </location>
</feature>
<dbReference type="GO" id="GO:0012505">
    <property type="term" value="C:endomembrane system"/>
    <property type="evidence" value="ECO:0007669"/>
    <property type="project" value="UniProtKB-SubCell"/>
</dbReference>
<feature type="transmembrane region" description="Helical" evidence="8">
    <location>
        <begin position="279"/>
        <end position="299"/>
    </location>
</feature>
<comment type="similarity">
    <text evidence="2">Belongs to the major facilitator superfamily.</text>
</comment>
<keyword evidence="3" id="KW-0813">Transport</keyword>
<dbReference type="OrthoDB" id="413079at2759"/>
<comment type="subcellular location">
    <subcellularLocation>
        <location evidence="1">Endomembrane system</location>
        <topology evidence="1">Multi-pass membrane protein</topology>
    </subcellularLocation>
</comment>
<reference evidence="10 11" key="1">
    <citation type="journal article" date="2015" name="Fungal Genet. Biol.">
        <title>Evolution of novel wood decay mechanisms in Agaricales revealed by the genome sequences of Fistulina hepatica and Cylindrobasidium torrendii.</title>
        <authorList>
            <person name="Floudas D."/>
            <person name="Held B.W."/>
            <person name="Riley R."/>
            <person name="Nagy L.G."/>
            <person name="Koehler G."/>
            <person name="Ransdell A.S."/>
            <person name="Younus H."/>
            <person name="Chow J."/>
            <person name="Chiniquy J."/>
            <person name="Lipzen A."/>
            <person name="Tritt A."/>
            <person name="Sun H."/>
            <person name="Haridas S."/>
            <person name="LaButti K."/>
            <person name="Ohm R.A."/>
            <person name="Kues U."/>
            <person name="Blanchette R.A."/>
            <person name="Grigoriev I.V."/>
            <person name="Minto R.E."/>
            <person name="Hibbett D.S."/>
        </authorList>
    </citation>
    <scope>NUCLEOTIDE SEQUENCE [LARGE SCALE GENOMIC DNA]</scope>
    <source>
        <strain evidence="10 11">FP15055 ss-10</strain>
    </source>
</reference>
<evidence type="ECO:0000256" key="5">
    <source>
        <dbReference type="ARBA" id="ARBA00022989"/>
    </source>
</evidence>
<dbReference type="GO" id="GO:0016020">
    <property type="term" value="C:membrane"/>
    <property type="evidence" value="ECO:0007669"/>
    <property type="project" value="TreeGrafter"/>
</dbReference>
<feature type="domain" description="Major facilitator superfamily (MFS) profile" evidence="9">
    <location>
        <begin position="127"/>
        <end position="516"/>
    </location>
</feature>
<evidence type="ECO:0000313" key="10">
    <source>
        <dbReference type="EMBL" id="KIY70510.1"/>
    </source>
</evidence>
<dbReference type="InterPro" id="IPR036259">
    <property type="entry name" value="MFS_trans_sf"/>
</dbReference>
<accession>A0A0D7BJU1</accession>
<dbReference type="GO" id="GO:0022857">
    <property type="term" value="F:transmembrane transporter activity"/>
    <property type="evidence" value="ECO:0007669"/>
    <property type="project" value="InterPro"/>
</dbReference>
<feature type="transmembrane region" description="Helical" evidence="8">
    <location>
        <begin position="213"/>
        <end position="230"/>
    </location>
</feature>
<dbReference type="EMBL" id="KN880467">
    <property type="protein sequence ID" value="KIY70510.1"/>
    <property type="molecule type" value="Genomic_DNA"/>
</dbReference>
<keyword evidence="5 8" id="KW-1133">Transmembrane helix</keyword>
<evidence type="ECO:0000256" key="6">
    <source>
        <dbReference type="ARBA" id="ARBA00023136"/>
    </source>
</evidence>
<dbReference type="Proteomes" id="UP000054007">
    <property type="component" value="Unassembled WGS sequence"/>
</dbReference>
<keyword evidence="6 8" id="KW-0472">Membrane</keyword>
<feature type="transmembrane region" description="Helical" evidence="8">
    <location>
        <begin position="250"/>
        <end position="267"/>
    </location>
</feature>
<evidence type="ECO:0000256" key="1">
    <source>
        <dbReference type="ARBA" id="ARBA00004127"/>
    </source>
</evidence>
<evidence type="ECO:0000256" key="3">
    <source>
        <dbReference type="ARBA" id="ARBA00022448"/>
    </source>
</evidence>
<dbReference type="PANTHER" id="PTHR23514:SF3">
    <property type="entry name" value="BYPASS OF STOP CODON PROTEIN 6"/>
    <property type="match status" value="1"/>
</dbReference>
<feature type="transmembrane region" description="Helical" evidence="8">
    <location>
        <begin position="402"/>
        <end position="420"/>
    </location>
</feature>
<name>A0A0D7BJU1_9AGAR</name>
<sequence length="518" mass="56574">MSSFSMSVRPHMQRPPHGHDSDEEAVDMNEMHDMPAPLRHNTSHLPVEIHPLPTHDRIRRPSAVRLESSATMSYKEGHTEPSTPAYEFKKTPFNESVSPVELKDTPTLHNVPDAATKKKHTRTSNIHFIAVTFAFFLSGWQDGTTGPLLPVMQTHYHIGFVLVSLVFVFACSGFILGAGLNVWINEKLGFGKTMVLGSVFQIVAYALNSPGPPFPVLVLGYFCSGFGVSLQNAQGNGFVGSLKEHKTTKLNMLHAGYGVGAFIAPLVSTKFSESEHWSYHFIISTGLAVLNTVMLTAVFRGKRQEDLMAEAGQERVIGEDNVGDTNVYKAIISINAVHYMAIFALIYIGTEVTLGGWIVTFIINERGGGPSAGYISSGFFGGLTLGRLVLIWVSKKVGEHRVVFLYSFIAIALELTIWFVPSIIENAVAVSVIGMLLGPMYPILVGHCTRILPPWLLTGSVGWITGIGVSGSAMMPFFTGLIASRYGIKSLQPLVIAMMCSMVGLWALVPRAPRRLIE</sequence>
<feature type="transmembrane region" description="Helical" evidence="8">
    <location>
        <begin position="188"/>
        <end position="207"/>
    </location>
</feature>
<keyword evidence="11" id="KW-1185">Reference proteome</keyword>
<feature type="region of interest" description="Disordered" evidence="7">
    <location>
        <begin position="1"/>
        <end position="23"/>
    </location>
</feature>
<evidence type="ECO:0000256" key="8">
    <source>
        <dbReference type="SAM" id="Phobius"/>
    </source>
</evidence>
<dbReference type="Pfam" id="PF07690">
    <property type="entry name" value="MFS_1"/>
    <property type="match status" value="1"/>
</dbReference>
<feature type="transmembrane region" description="Helical" evidence="8">
    <location>
        <begin position="426"/>
        <end position="444"/>
    </location>
</feature>
<dbReference type="Gene3D" id="1.20.1250.20">
    <property type="entry name" value="MFS general substrate transporter like domains"/>
    <property type="match status" value="2"/>
</dbReference>
<feature type="transmembrane region" description="Helical" evidence="8">
    <location>
        <begin position="490"/>
        <end position="509"/>
    </location>
</feature>
<dbReference type="InterPro" id="IPR020846">
    <property type="entry name" value="MFS_dom"/>
</dbReference>
<dbReference type="PROSITE" id="PS50850">
    <property type="entry name" value="MFS"/>
    <property type="match status" value="1"/>
</dbReference>
<keyword evidence="4 8" id="KW-0812">Transmembrane</keyword>
<evidence type="ECO:0000256" key="7">
    <source>
        <dbReference type="SAM" id="MobiDB-lite"/>
    </source>
</evidence>
<evidence type="ECO:0000313" key="11">
    <source>
        <dbReference type="Proteomes" id="UP000054007"/>
    </source>
</evidence>
<dbReference type="AlphaFoldDB" id="A0A0D7BJU1"/>
<gene>
    <name evidence="10" type="ORF">CYLTODRAFT_441957</name>
</gene>
<evidence type="ECO:0000259" key="9">
    <source>
        <dbReference type="PROSITE" id="PS50850"/>
    </source>
</evidence>
<feature type="transmembrane region" description="Helical" evidence="8">
    <location>
        <begin position="371"/>
        <end position="390"/>
    </location>
</feature>
<feature type="transmembrane region" description="Helical" evidence="8">
    <location>
        <begin position="339"/>
        <end position="359"/>
    </location>
</feature>
<feature type="transmembrane region" description="Helical" evidence="8">
    <location>
        <begin position="155"/>
        <end position="176"/>
    </location>
</feature>
<dbReference type="InterPro" id="IPR051788">
    <property type="entry name" value="MFS_Transporter"/>
</dbReference>
<proteinExistence type="inferred from homology"/>
<protein>
    <submittedName>
        <fullName evidence="10">MFS general substrate transporter</fullName>
    </submittedName>
</protein>
<evidence type="ECO:0000256" key="2">
    <source>
        <dbReference type="ARBA" id="ARBA00008335"/>
    </source>
</evidence>
<dbReference type="InterPro" id="IPR011701">
    <property type="entry name" value="MFS"/>
</dbReference>
<organism evidence="10 11">
    <name type="scientific">Cylindrobasidium torrendii FP15055 ss-10</name>
    <dbReference type="NCBI Taxonomy" id="1314674"/>
    <lineage>
        <taxon>Eukaryota</taxon>
        <taxon>Fungi</taxon>
        <taxon>Dikarya</taxon>
        <taxon>Basidiomycota</taxon>
        <taxon>Agaricomycotina</taxon>
        <taxon>Agaricomycetes</taxon>
        <taxon>Agaricomycetidae</taxon>
        <taxon>Agaricales</taxon>
        <taxon>Marasmiineae</taxon>
        <taxon>Physalacriaceae</taxon>
        <taxon>Cylindrobasidium</taxon>
    </lineage>
</organism>